<reference evidence="4 5" key="1">
    <citation type="journal article" date="2015" name="J. Virol.">
        <title>High-throughput analysis of human cytomegalovirus genome diversity highlights the widespread occurrence of gene-disrupting mutations and pervasive recombination.</title>
        <authorList>
            <person name="Sijmons S."/>
            <person name="Thys K."/>
            <person name="Mbong Ngwese M."/>
            <person name="Van Damme E."/>
            <person name="Dvorak J."/>
            <person name="Van Loock M."/>
            <person name="Li G."/>
            <person name="Tachezy R."/>
            <person name="Busson L."/>
            <person name="Aerssens J."/>
            <person name="Van Ranst M."/>
            <person name="Maes P."/>
        </authorList>
    </citation>
    <scope>NUCLEOTIDE SEQUENCE [LARGE SCALE GENOMIC DNA]</scope>
    <source>
        <strain evidence="3">BE/29/2011</strain>
        <strain evidence="2">BE/31/2011</strain>
    </source>
</reference>
<keyword evidence="1" id="KW-0812">Transmembrane</keyword>
<feature type="transmembrane region" description="Helical" evidence="1">
    <location>
        <begin position="218"/>
        <end position="237"/>
    </location>
</feature>
<feature type="transmembrane region" description="Helical" evidence="1">
    <location>
        <begin position="179"/>
        <end position="197"/>
    </location>
</feature>
<accession>A0A0A7CH10</accession>
<dbReference type="EMBL" id="KP745672">
    <property type="protein sequence ID" value="AKI14223.1"/>
    <property type="molecule type" value="Genomic_DNA"/>
</dbReference>
<dbReference type="EMBL" id="KP745641">
    <property type="protein sequence ID" value="AKI09043.1"/>
    <property type="molecule type" value="Genomic_DNA"/>
</dbReference>
<dbReference type="Proteomes" id="UP000105751">
    <property type="component" value="Segment"/>
</dbReference>
<name>A0A0A7CH10_HCMV</name>
<sequence length="240" mass="26421">MLHVVPLEWTVEEVVPYLERLAVWLRASVLVAFQLIATVALSVLSWWLMPPPVAELCERGRDDDPPPLSHLSLVVPVGCLFLLLRGPSLDRCPRKLPLLLAYCLPHALAFLTLLMCQPSPQAFLGAALLALAVDLGCLGASLLGCDPGASLRRLWLPSVLSLLCATALGLWLLQAATPFFLGLHATTLLTVTLMLIHDLSLITCQSSFPESFQPSLRLYVENVALFIGMYHLLRLWLWSP</sequence>
<feature type="transmembrane region" description="Helical" evidence="1">
    <location>
        <begin position="27"/>
        <end position="48"/>
    </location>
</feature>
<feature type="transmembrane region" description="Helical" evidence="1">
    <location>
        <begin position="121"/>
        <end position="142"/>
    </location>
</feature>
<evidence type="ECO:0000256" key="1">
    <source>
        <dbReference type="SAM" id="Phobius"/>
    </source>
</evidence>
<keyword evidence="1" id="KW-0472">Membrane</keyword>
<protein>
    <submittedName>
        <fullName evidence="2">Membrane protein US19</fullName>
    </submittedName>
</protein>
<evidence type="ECO:0000313" key="5">
    <source>
        <dbReference type="Proteomes" id="UP000134371"/>
    </source>
</evidence>
<evidence type="ECO:0000313" key="3">
    <source>
        <dbReference type="EMBL" id="AKI14223.1"/>
    </source>
</evidence>
<feature type="transmembrane region" description="Helical" evidence="1">
    <location>
        <begin position="154"/>
        <end position="173"/>
    </location>
</feature>
<organism evidence="2 4">
    <name type="scientific">Human cytomegalovirus</name>
    <name type="common">HHV-5</name>
    <name type="synonym">Human herpesvirus 5</name>
    <dbReference type="NCBI Taxonomy" id="10359"/>
    <lineage>
        <taxon>Viruses</taxon>
        <taxon>Duplodnaviria</taxon>
        <taxon>Heunggongvirae</taxon>
        <taxon>Peploviricota</taxon>
        <taxon>Herviviricetes</taxon>
        <taxon>Herpesvirales</taxon>
        <taxon>Orthoherpesviridae</taxon>
        <taxon>Betaherpesvirinae</taxon>
        <taxon>Cytomegalovirus</taxon>
        <taxon>Cytomegalovirus humanbeta5</taxon>
    </lineage>
</organism>
<gene>
    <name evidence="2" type="primary">US19</name>
</gene>
<keyword evidence="1" id="KW-1133">Transmembrane helix</keyword>
<evidence type="ECO:0000313" key="2">
    <source>
        <dbReference type="EMBL" id="AKI09043.1"/>
    </source>
</evidence>
<dbReference type="Proteomes" id="UP000134371">
    <property type="component" value="Segment"/>
</dbReference>
<proteinExistence type="predicted"/>
<evidence type="ECO:0000313" key="4">
    <source>
        <dbReference type="Proteomes" id="UP000105751"/>
    </source>
</evidence>
<organismHost>
    <name type="scientific">Homo sapiens</name>
    <name type="common">Human</name>
    <dbReference type="NCBI Taxonomy" id="9606"/>
</organismHost>
<feature type="transmembrane region" description="Helical" evidence="1">
    <location>
        <begin position="68"/>
        <end position="84"/>
    </location>
</feature>
<feature type="transmembrane region" description="Helical" evidence="1">
    <location>
        <begin position="96"/>
        <end position="115"/>
    </location>
</feature>